<dbReference type="Proteomes" id="UP000283269">
    <property type="component" value="Unassembled WGS sequence"/>
</dbReference>
<dbReference type="OrthoDB" id="3070100at2759"/>
<dbReference type="STRING" id="93625.A0A409WXV3"/>
<feature type="domain" description="Kinesin-associated microtubule-binding" evidence="2">
    <location>
        <begin position="198"/>
        <end position="233"/>
    </location>
</feature>
<gene>
    <name evidence="3" type="ORF">CVT25_003993</name>
</gene>
<dbReference type="InParanoid" id="A0A409WXV3"/>
<name>A0A409WXV3_PSICY</name>
<protein>
    <recommendedName>
        <fullName evidence="2">Kinesin-associated microtubule-binding domain-containing protein</fullName>
    </recommendedName>
</protein>
<dbReference type="Pfam" id="PF13931">
    <property type="entry name" value="Microtub_bind"/>
    <property type="match status" value="1"/>
</dbReference>
<evidence type="ECO:0000256" key="1">
    <source>
        <dbReference type="SAM" id="MobiDB-lite"/>
    </source>
</evidence>
<proteinExistence type="predicted"/>
<organism evidence="3 4">
    <name type="scientific">Psilocybe cyanescens</name>
    <dbReference type="NCBI Taxonomy" id="93625"/>
    <lineage>
        <taxon>Eukaryota</taxon>
        <taxon>Fungi</taxon>
        <taxon>Dikarya</taxon>
        <taxon>Basidiomycota</taxon>
        <taxon>Agaricomycotina</taxon>
        <taxon>Agaricomycetes</taxon>
        <taxon>Agaricomycetidae</taxon>
        <taxon>Agaricales</taxon>
        <taxon>Agaricineae</taxon>
        <taxon>Strophariaceae</taxon>
        <taxon>Psilocybe</taxon>
    </lineage>
</organism>
<dbReference type="GO" id="GO:0008017">
    <property type="term" value="F:microtubule binding"/>
    <property type="evidence" value="ECO:0007669"/>
    <property type="project" value="InterPro"/>
</dbReference>
<feature type="compositionally biased region" description="Polar residues" evidence="1">
    <location>
        <begin position="238"/>
        <end position="255"/>
    </location>
</feature>
<evidence type="ECO:0000259" key="2">
    <source>
        <dbReference type="Pfam" id="PF13931"/>
    </source>
</evidence>
<accession>A0A409WXV3</accession>
<keyword evidence="4" id="KW-1185">Reference proteome</keyword>
<dbReference type="InterPro" id="IPR025901">
    <property type="entry name" value="Kinesin-assoc_MT-bd_dom"/>
</dbReference>
<comment type="caution">
    <text evidence="3">The sequence shown here is derived from an EMBL/GenBank/DDBJ whole genome shotgun (WGS) entry which is preliminary data.</text>
</comment>
<feature type="region of interest" description="Disordered" evidence="1">
    <location>
        <begin position="233"/>
        <end position="274"/>
    </location>
</feature>
<evidence type="ECO:0000313" key="3">
    <source>
        <dbReference type="EMBL" id="PPQ83354.1"/>
    </source>
</evidence>
<evidence type="ECO:0000313" key="4">
    <source>
        <dbReference type="Proteomes" id="UP000283269"/>
    </source>
</evidence>
<reference evidence="3 4" key="1">
    <citation type="journal article" date="2018" name="Evol. Lett.">
        <title>Horizontal gene cluster transfer increased hallucinogenic mushroom diversity.</title>
        <authorList>
            <person name="Reynolds H.T."/>
            <person name="Vijayakumar V."/>
            <person name="Gluck-Thaler E."/>
            <person name="Korotkin H.B."/>
            <person name="Matheny P.B."/>
            <person name="Slot J.C."/>
        </authorList>
    </citation>
    <scope>NUCLEOTIDE SEQUENCE [LARGE SCALE GENOMIC DNA]</scope>
    <source>
        <strain evidence="3 4">2631</strain>
    </source>
</reference>
<dbReference type="AlphaFoldDB" id="A0A409WXV3"/>
<sequence>MQKRDNSLKESISNLQRSNAEVTELLKSTYERQSDLHGSLSTTNGELQNQIEASSNKGSEEKEKAVQNAATAKEVIGASIQDVQNDITSSVTTHSTWVNRQVRSMDKSLQNAFEEYTRAKRARIEATDGIHANIESNHSAQHNFIASISDQTGRHADQVASFIKEQTSVTKDCQVASSKNLESIEQARATIANMGNNDDVPTGNTPRKRKWQYRDEWSLTRSREDLLRNWKQDPLADNDNNLQGDRPASTSSHLSSDGAVRRMHTRTGSVQSENTALLALEAQELRKAETMKVVDTPAEPLVESRKRNVSTIRARRAR</sequence>
<dbReference type="EMBL" id="NHYD01003027">
    <property type="protein sequence ID" value="PPQ83354.1"/>
    <property type="molecule type" value="Genomic_DNA"/>
</dbReference>